<dbReference type="SUPFAM" id="SSF55957">
    <property type="entry name" value="Phosphoglucomutase, C-terminal domain"/>
    <property type="match status" value="1"/>
</dbReference>
<dbReference type="InterPro" id="IPR005846">
    <property type="entry name" value="A-D-PHexomutase_a/b/a-III"/>
</dbReference>
<dbReference type="GO" id="GO:0004614">
    <property type="term" value="F:phosphoglucomutase activity"/>
    <property type="evidence" value="ECO:0007669"/>
    <property type="project" value="UniProtKB-EC"/>
</dbReference>
<comment type="pathway">
    <text evidence="3">Glycolipid metabolism; diglucosyl-diacylglycerol biosynthesis.</text>
</comment>
<evidence type="ECO:0000259" key="17">
    <source>
        <dbReference type="Pfam" id="PF00408"/>
    </source>
</evidence>
<dbReference type="GO" id="GO:0008973">
    <property type="term" value="F:phosphopentomutase activity"/>
    <property type="evidence" value="ECO:0007669"/>
    <property type="project" value="TreeGrafter"/>
</dbReference>
<evidence type="ECO:0000256" key="3">
    <source>
        <dbReference type="ARBA" id="ARBA00005164"/>
    </source>
</evidence>
<feature type="domain" description="Alpha-D-phosphohexomutase C-terminal" evidence="17">
    <location>
        <begin position="520"/>
        <end position="550"/>
    </location>
</feature>
<dbReference type="PRINTS" id="PR00509">
    <property type="entry name" value="PGMPMM"/>
</dbReference>
<keyword evidence="16" id="KW-0175">Coiled coil</keyword>
<evidence type="ECO:0000256" key="7">
    <source>
        <dbReference type="ARBA" id="ARBA00022526"/>
    </source>
</evidence>
<evidence type="ECO:0000256" key="9">
    <source>
        <dbReference type="ARBA" id="ARBA00022723"/>
    </source>
</evidence>
<dbReference type="InterPro" id="IPR036900">
    <property type="entry name" value="A-D-PHexomutase_C_sf"/>
</dbReference>
<dbReference type="InterPro" id="IPR016055">
    <property type="entry name" value="A-D-PHexomutase_a/b/a-I/II/III"/>
</dbReference>
<evidence type="ECO:0000313" key="21">
    <source>
        <dbReference type="EMBL" id="SDN35819.1"/>
    </source>
</evidence>
<dbReference type="PROSITE" id="PS00710">
    <property type="entry name" value="PGM_PMM"/>
    <property type="match status" value="1"/>
</dbReference>
<dbReference type="AlphaFoldDB" id="A0A1H0AR32"/>
<evidence type="ECO:0000256" key="8">
    <source>
        <dbReference type="ARBA" id="ARBA00022553"/>
    </source>
</evidence>
<keyword evidence="8" id="KW-0597">Phosphoprotein</keyword>
<proteinExistence type="inferred from homology"/>
<dbReference type="InterPro" id="IPR005841">
    <property type="entry name" value="Alpha-D-phosphohexomutase_SF"/>
</dbReference>
<dbReference type="EMBL" id="FNHW01000003">
    <property type="protein sequence ID" value="SDN35819.1"/>
    <property type="molecule type" value="Genomic_DNA"/>
</dbReference>
<dbReference type="PANTHER" id="PTHR45745">
    <property type="entry name" value="PHOSPHOMANNOMUTASE 45A"/>
    <property type="match status" value="1"/>
</dbReference>
<dbReference type="InterPro" id="IPR005845">
    <property type="entry name" value="A-D-PHexomutase_a/b/a-II"/>
</dbReference>
<evidence type="ECO:0000256" key="16">
    <source>
        <dbReference type="SAM" id="Coils"/>
    </source>
</evidence>
<accession>A0A1H0AR32</accession>
<evidence type="ECO:0000256" key="12">
    <source>
        <dbReference type="ARBA" id="ARBA00039995"/>
    </source>
</evidence>
<evidence type="ECO:0000256" key="10">
    <source>
        <dbReference type="ARBA" id="ARBA00022842"/>
    </source>
</evidence>
<dbReference type="STRING" id="459525.SAMN04488137_4153"/>
<dbReference type="InterPro" id="IPR005843">
    <property type="entry name" value="A-D-PHexomutase_C"/>
</dbReference>
<dbReference type="RefSeq" id="WP_090237603.1">
    <property type="nucleotide sequence ID" value="NZ_FNHW01000003.1"/>
</dbReference>
<keyword evidence="9 15" id="KW-0479">Metal-binding</keyword>
<dbReference type="EC" id="5.4.2.2" evidence="6"/>
<comment type="catalytic activity">
    <reaction evidence="1">
        <text>alpha-D-glucose 1-phosphate = alpha-D-glucose 6-phosphate</text>
        <dbReference type="Rhea" id="RHEA:23536"/>
        <dbReference type="ChEBI" id="CHEBI:58225"/>
        <dbReference type="ChEBI" id="CHEBI:58601"/>
        <dbReference type="EC" id="5.4.2.2"/>
    </reaction>
</comment>
<reference evidence="22" key="1">
    <citation type="submission" date="2016-10" db="EMBL/GenBank/DDBJ databases">
        <authorList>
            <person name="Varghese N."/>
            <person name="Submissions S."/>
        </authorList>
    </citation>
    <scope>NUCLEOTIDE SEQUENCE [LARGE SCALE GENOMIC DNA]</scope>
    <source>
        <strain evidence="22">CGMCC 1.6854</strain>
    </source>
</reference>
<dbReference type="Pfam" id="PF02878">
    <property type="entry name" value="PGM_PMM_I"/>
    <property type="match status" value="1"/>
</dbReference>
<evidence type="ECO:0000256" key="11">
    <source>
        <dbReference type="ARBA" id="ARBA00023235"/>
    </source>
</evidence>
<evidence type="ECO:0000259" key="20">
    <source>
        <dbReference type="Pfam" id="PF02880"/>
    </source>
</evidence>
<dbReference type="CDD" id="cd05799">
    <property type="entry name" value="PGM2"/>
    <property type="match status" value="1"/>
</dbReference>
<dbReference type="Pfam" id="PF02880">
    <property type="entry name" value="PGM_PMM_III"/>
    <property type="match status" value="1"/>
</dbReference>
<dbReference type="InterPro" id="IPR005844">
    <property type="entry name" value="A-D-PHexomutase_a/b/a-I"/>
</dbReference>
<dbReference type="GO" id="GO:0000287">
    <property type="term" value="F:magnesium ion binding"/>
    <property type="evidence" value="ECO:0007669"/>
    <property type="project" value="InterPro"/>
</dbReference>
<feature type="domain" description="Alpha-D-phosphohexomutase alpha/beta/alpha" evidence="19">
    <location>
        <begin position="210"/>
        <end position="313"/>
    </location>
</feature>
<feature type="domain" description="Alpha-D-phosphohexomutase alpha/beta/alpha" evidence="18">
    <location>
        <begin position="43"/>
        <end position="182"/>
    </location>
</feature>
<evidence type="ECO:0000256" key="6">
    <source>
        <dbReference type="ARBA" id="ARBA00012728"/>
    </source>
</evidence>
<dbReference type="GO" id="GO:0006166">
    <property type="term" value="P:purine ribonucleoside salvage"/>
    <property type="evidence" value="ECO:0007669"/>
    <property type="project" value="TreeGrafter"/>
</dbReference>
<evidence type="ECO:0000256" key="5">
    <source>
        <dbReference type="ARBA" id="ARBA00010231"/>
    </source>
</evidence>
<evidence type="ECO:0000313" key="22">
    <source>
        <dbReference type="Proteomes" id="UP000199544"/>
    </source>
</evidence>
<evidence type="ECO:0000256" key="1">
    <source>
        <dbReference type="ARBA" id="ARBA00000443"/>
    </source>
</evidence>
<dbReference type="Gene3D" id="3.30.310.50">
    <property type="entry name" value="Alpha-D-phosphohexomutase, C-terminal domain"/>
    <property type="match status" value="1"/>
</dbReference>
<protein>
    <recommendedName>
        <fullName evidence="12">Phosphoglucomutase</fullName>
        <ecNumber evidence="6">5.4.2.2</ecNumber>
    </recommendedName>
    <alternativeName>
        <fullName evidence="14">Alpha-phosphoglucomutase</fullName>
    </alternativeName>
    <alternativeName>
        <fullName evidence="13">Glucose phosphomutase</fullName>
    </alternativeName>
</protein>
<comment type="cofactor">
    <cofactor evidence="2">
        <name>Mg(2+)</name>
        <dbReference type="ChEBI" id="CHEBI:18420"/>
    </cofactor>
</comment>
<comment type="pathway">
    <text evidence="4">Lipid metabolism.</text>
</comment>
<organism evidence="21 22">
    <name type="scientific">Fictibacillus solisalsi</name>
    <dbReference type="NCBI Taxonomy" id="459525"/>
    <lineage>
        <taxon>Bacteria</taxon>
        <taxon>Bacillati</taxon>
        <taxon>Bacillota</taxon>
        <taxon>Bacilli</taxon>
        <taxon>Bacillales</taxon>
        <taxon>Fictibacillaceae</taxon>
        <taxon>Fictibacillus</taxon>
    </lineage>
</organism>
<dbReference type="PANTHER" id="PTHR45745:SF1">
    <property type="entry name" value="PHOSPHOGLUCOMUTASE 2B-RELATED"/>
    <property type="match status" value="1"/>
</dbReference>
<feature type="domain" description="Alpha-D-phosphohexomutase alpha/beta/alpha" evidence="20">
    <location>
        <begin position="326"/>
        <end position="447"/>
    </location>
</feature>
<dbReference type="Pfam" id="PF00408">
    <property type="entry name" value="PGM_PMM_IV"/>
    <property type="match status" value="1"/>
</dbReference>
<dbReference type="InterPro" id="IPR016066">
    <property type="entry name" value="A-D-PHexomutase_CS"/>
</dbReference>
<evidence type="ECO:0000256" key="2">
    <source>
        <dbReference type="ARBA" id="ARBA00001946"/>
    </source>
</evidence>
<evidence type="ECO:0000259" key="19">
    <source>
        <dbReference type="Pfam" id="PF02879"/>
    </source>
</evidence>
<dbReference type="Proteomes" id="UP000199544">
    <property type="component" value="Unassembled WGS sequence"/>
</dbReference>
<dbReference type="GO" id="GO:0006006">
    <property type="term" value="P:glucose metabolic process"/>
    <property type="evidence" value="ECO:0007669"/>
    <property type="project" value="UniProtKB-KW"/>
</dbReference>
<dbReference type="Pfam" id="PF02879">
    <property type="entry name" value="PGM_PMM_II"/>
    <property type="match status" value="1"/>
</dbReference>
<keyword evidence="7" id="KW-0119">Carbohydrate metabolism</keyword>
<keyword evidence="10 15" id="KW-0460">Magnesium</keyword>
<dbReference type="OrthoDB" id="9806956at2"/>
<evidence type="ECO:0000256" key="14">
    <source>
        <dbReference type="ARBA" id="ARBA00041467"/>
    </source>
</evidence>
<comment type="similarity">
    <text evidence="5 15">Belongs to the phosphohexose mutase family.</text>
</comment>
<evidence type="ECO:0000256" key="15">
    <source>
        <dbReference type="RuleBase" id="RU004326"/>
    </source>
</evidence>
<evidence type="ECO:0000256" key="13">
    <source>
        <dbReference type="ARBA" id="ARBA00041398"/>
    </source>
</evidence>
<dbReference type="Gene3D" id="3.40.120.10">
    <property type="entry name" value="Alpha-D-Glucose-1,6-Bisphosphate, subunit A, domain 3"/>
    <property type="match status" value="3"/>
</dbReference>
<evidence type="ECO:0000256" key="4">
    <source>
        <dbReference type="ARBA" id="ARBA00005189"/>
    </source>
</evidence>
<name>A0A1H0AR32_9BACL</name>
<sequence>MTWKTSYEKWRNEPTLDKELRFQLEELEKTETGLEDSFYKNLEFGTGGMRGEIGPGTNRMNTYTIRKASSGLASFIEEQGEKAKVRGVVIAYDSRHKSPEFAMEAASTLASRGIQTYVFESLRPTPVLSFAVRYLKAFSGIVITASHNPPEYNGFKVYGPDGGQLPPREADLLTEKVEEVENELAISVKDKSQLQEDGLIQIVGEEIDTAYLEQLKGITVNPDLIKEMADLSIVFTPLHGTANLPVRNGLEAIGFKNVTVVKEQELPDPDFSTVKSPNPEEHAAFELAIQYGKEKDADVLIATDPDADRVGVAVKNLDNEYVVLTGNQTGALLLHYLLSQKEAQGELCPKGVVLKTIVTSELGREIASSFGLKTVDTLTGFKFIGEKIKEYEKTGEHTFLFGYEESYGYLIGDFVRDKDAVQASLLAAEVAAYYKKQGKTMYEGLMDVFSTYGYHLEGLESLTLKGKAGAVQIANILESFRADPPAEVGGKAVLYVDDYSIGKQRNLATGEGTQIDLPASNVLKYILEDGSWFCLRPSGTEPKIKFYFAVQSNTYSDSENLLQSLKNDVMDLVSQLVAAAQ</sequence>
<dbReference type="SUPFAM" id="SSF53738">
    <property type="entry name" value="Phosphoglucomutase, first 3 domains"/>
    <property type="match status" value="3"/>
</dbReference>
<keyword evidence="22" id="KW-1185">Reference proteome</keyword>
<evidence type="ECO:0000259" key="18">
    <source>
        <dbReference type="Pfam" id="PF02878"/>
    </source>
</evidence>
<gene>
    <name evidence="21" type="ORF">SAMN04488137_4153</name>
</gene>
<feature type="coiled-coil region" evidence="16">
    <location>
        <begin position="170"/>
        <end position="197"/>
    </location>
</feature>
<keyword evidence="11" id="KW-0413">Isomerase</keyword>
<keyword evidence="7" id="KW-0313">Glucose metabolism</keyword>